<sequence length="78" mass="9049">ARQRKAEKCVKEFATVSRVIHLLETKFRVTLRTVAKLLHFAARQRKAEKCVKEFATVSCVVHLLLHSEQLRFTTLSLQ</sequence>
<proteinExistence type="predicted"/>
<reference evidence="1 2" key="1">
    <citation type="submission" date="2017-02" db="EMBL/GenBank/DDBJ databases">
        <authorList>
            <person name="Peterson S.W."/>
        </authorList>
    </citation>
    <scope>NUCLEOTIDE SEQUENCE [LARGE SCALE GENOMIC DNA]</scope>
    <source>
        <strain evidence="1 2">ATCC BAA-1030</strain>
    </source>
</reference>
<evidence type="ECO:0000313" key="2">
    <source>
        <dbReference type="Proteomes" id="UP000190328"/>
    </source>
</evidence>
<dbReference type="EMBL" id="FUXI01000006">
    <property type="protein sequence ID" value="SJZ55752.1"/>
    <property type="molecule type" value="Genomic_DNA"/>
</dbReference>
<organism evidence="1 2">
    <name type="scientific">Pilibacter termitis</name>
    <dbReference type="NCBI Taxonomy" id="263852"/>
    <lineage>
        <taxon>Bacteria</taxon>
        <taxon>Bacillati</taxon>
        <taxon>Bacillota</taxon>
        <taxon>Bacilli</taxon>
        <taxon>Lactobacillales</taxon>
        <taxon>Enterococcaceae</taxon>
        <taxon>Pilibacter</taxon>
    </lineage>
</organism>
<accession>A0A1T4LM13</accession>
<feature type="non-terminal residue" evidence="1">
    <location>
        <position position="1"/>
    </location>
</feature>
<dbReference type="AlphaFoldDB" id="A0A1T4LM13"/>
<protein>
    <submittedName>
        <fullName evidence="1">Uncharacterized protein</fullName>
    </submittedName>
</protein>
<dbReference type="RefSeq" id="WP_159443190.1">
    <property type="nucleotide sequence ID" value="NZ_FUXI01000006.1"/>
</dbReference>
<keyword evidence="2" id="KW-1185">Reference proteome</keyword>
<evidence type="ECO:0000313" key="1">
    <source>
        <dbReference type="EMBL" id="SJZ55752.1"/>
    </source>
</evidence>
<dbReference type="Proteomes" id="UP000190328">
    <property type="component" value="Unassembled WGS sequence"/>
</dbReference>
<name>A0A1T4LM13_9ENTE</name>
<dbReference type="STRING" id="263852.SAMN02745116_00722"/>
<gene>
    <name evidence="1" type="ORF">SAMN02745116_00722</name>
</gene>